<organism evidence="1 2">
    <name type="scientific">Spirosoma agri</name>
    <dbReference type="NCBI Taxonomy" id="1987381"/>
    <lineage>
        <taxon>Bacteria</taxon>
        <taxon>Pseudomonadati</taxon>
        <taxon>Bacteroidota</taxon>
        <taxon>Cytophagia</taxon>
        <taxon>Cytophagales</taxon>
        <taxon>Cytophagaceae</taxon>
        <taxon>Spirosoma</taxon>
    </lineage>
</organism>
<dbReference type="RefSeq" id="WP_164035012.1">
    <property type="nucleotide sequence ID" value="NZ_JAAGNZ010000001.1"/>
</dbReference>
<accession>A0A6M0IF58</accession>
<dbReference type="AlphaFoldDB" id="A0A6M0IF58"/>
<proteinExistence type="predicted"/>
<dbReference type="Proteomes" id="UP000477386">
    <property type="component" value="Unassembled WGS sequence"/>
</dbReference>
<keyword evidence="2" id="KW-1185">Reference proteome</keyword>
<comment type="caution">
    <text evidence="1">The sequence shown here is derived from an EMBL/GenBank/DDBJ whole genome shotgun (WGS) entry which is preliminary data.</text>
</comment>
<evidence type="ECO:0000313" key="1">
    <source>
        <dbReference type="EMBL" id="NEU65703.1"/>
    </source>
</evidence>
<evidence type="ECO:0008006" key="3">
    <source>
        <dbReference type="Google" id="ProtNLM"/>
    </source>
</evidence>
<reference evidence="1 2" key="1">
    <citation type="submission" date="2020-02" db="EMBL/GenBank/DDBJ databases">
        <title>Draft genome sequence of two Spirosoma agri KCTC 52727 and Spirosoma terrae KCTC 52035.</title>
        <authorList>
            <person name="Rojas J."/>
            <person name="Ambika Manirajan B."/>
            <person name="Ratering S."/>
            <person name="Suarez C."/>
            <person name="Schnell S."/>
        </authorList>
    </citation>
    <scope>NUCLEOTIDE SEQUENCE [LARGE SCALE GENOMIC DNA]</scope>
    <source>
        <strain evidence="1 2">KCTC 52727</strain>
    </source>
</reference>
<protein>
    <recommendedName>
        <fullName evidence="3">Sigma-70 family RNA polymerase sigma factor</fullName>
    </recommendedName>
</protein>
<evidence type="ECO:0000313" key="2">
    <source>
        <dbReference type="Proteomes" id="UP000477386"/>
    </source>
</evidence>
<dbReference type="EMBL" id="JAAGNZ010000001">
    <property type="protein sequence ID" value="NEU65703.1"/>
    <property type="molecule type" value="Genomic_DNA"/>
</dbReference>
<gene>
    <name evidence="1" type="ORF">GK091_02335</name>
</gene>
<name>A0A6M0IF58_9BACT</name>
<sequence>MSASKRLDKTSVPGNTERLALYETYGAMAYGVILQIIPQPELAQQVLVDLFIAPQIEQCIGSMASPGCSIVRLARTKALEASRVTGALSAPLSDYKASEKETAEKLVFDLSFRQGHSLGTIAERLQIPYSDVMKSIRNYFKYLRTS</sequence>